<name>A0AAV3QEN7_LITER</name>
<feature type="compositionally biased region" description="Basic and acidic residues" evidence="2">
    <location>
        <begin position="620"/>
        <end position="629"/>
    </location>
</feature>
<dbReference type="EMBL" id="BAABME010004233">
    <property type="protein sequence ID" value="GAA0161638.1"/>
    <property type="molecule type" value="Genomic_DNA"/>
</dbReference>
<evidence type="ECO:0000313" key="5">
    <source>
        <dbReference type="EMBL" id="GAA0161638.1"/>
    </source>
</evidence>
<accession>A0AAV3QEN7</accession>
<keyword evidence="3" id="KW-0812">Transmembrane</keyword>
<feature type="region of interest" description="Disordered" evidence="2">
    <location>
        <begin position="166"/>
        <end position="229"/>
    </location>
</feature>
<keyword evidence="1" id="KW-0175">Coiled coil</keyword>
<keyword evidence="3" id="KW-0472">Membrane</keyword>
<comment type="caution">
    <text evidence="5">The sequence shown here is derived from an EMBL/GenBank/DDBJ whole genome shotgun (WGS) entry which is preliminary data.</text>
</comment>
<reference evidence="5 6" key="1">
    <citation type="submission" date="2024-01" db="EMBL/GenBank/DDBJ databases">
        <title>The complete chloroplast genome sequence of Lithospermum erythrorhizon: insights into the phylogenetic relationship among Boraginaceae species and the maternal lineages of purple gromwells.</title>
        <authorList>
            <person name="Okada T."/>
            <person name="Watanabe K."/>
        </authorList>
    </citation>
    <scope>NUCLEOTIDE SEQUENCE [LARGE SCALE GENOMIC DNA]</scope>
</reference>
<feature type="transmembrane region" description="Helical" evidence="3">
    <location>
        <begin position="328"/>
        <end position="351"/>
    </location>
</feature>
<feature type="region of interest" description="Disordered" evidence="2">
    <location>
        <begin position="389"/>
        <end position="419"/>
    </location>
</feature>
<feature type="region of interest" description="Disordered" evidence="2">
    <location>
        <begin position="260"/>
        <end position="284"/>
    </location>
</feature>
<keyword evidence="6" id="KW-1185">Reference proteome</keyword>
<evidence type="ECO:0000259" key="4">
    <source>
        <dbReference type="Pfam" id="PF04195"/>
    </source>
</evidence>
<gene>
    <name evidence="5" type="ORF">LIER_17908</name>
</gene>
<evidence type="ECO:0000256" key="1">
    <source>
        <dbReference type="SAM" id="Coils"/>
    </source>
</evidence>
<proteinExistence type="predicted"/>
<keyword evidence="3" id="KW-1133">Transmembrane helix</keyword>
<dbReference type="InterPro" id="IPR007321">
    <property type="entry name" value="Transposase_28"/>
</dbReference>
<feature type="domain" description="Transposase (putative) gypsy type" evidence="4">
    <location>
        <begin position="295"/>
        <end position="358"/>
    </location>
</feature>
<dbReference type="Pfam" id="PF04195">
    <property type="entry name" value="Transposase_28"/>
    <property type="match status" value="1"/>
</dbReference>
<evidence type="ECO:0000313" key="6">
    <source>
        <dbReference type="Proteomes" id="UP001454036"/>
    </source>
</evidence>
<dbReference type="Proteomes" id="UP001454036">
    <property type="component" value="Unassembled WGS sequence"/>
</dbReference>
<feature type="compositionally biased region" description="Basic and acidic residues" evidence="2">
    <location>
        <begin position="598"/>
        <end position="607"/>
    </location>
</feature>
<feature type="coiled-coil region" evidence="1">
    <location>
        <begin position="468"/>
        <end position="495"/>
    </location>
</feature>
<evidence type="ECO:0000256" key="3">
    <source>
        <dbReference type="SAM" id="Phobius"/>
    </source>
</evidence>
<evidence type="ECO:0000256" key="2">
    <source>
        <dbReference type="SAM" id="MobiDB-lite"/>
    </source>
</evidence>
<protein>
    <recommendedName>
        <fullName evidence="4">Transposase (putative) gypsy type domain-containing protein</fullName>
    </recommendedName>
</protein>
<feature type="region of interest" description="Disordered" evidence="2">
    <location>
        <begin position="598"/>
        <end position="629"/>
    </location>
</feature>
<sequence length="629" mass="69535">MEALVMCLFFPRPLGGAVPRRLAFGLIKSFLANILMAHPRRLILYILGLVRFLWFGPVEVLRQRTLRCWGYPTGPSQSLQGSLQKVRLARRVAEVGDVYSSNDRTHFSLLSSPFVHYSNRQIVIVPQGNINIDDHASLPTPGLECIHRRSQMSQTSYEFVGSLLRDSPGTTNVAPRADSPNMDDSQGPLDVVPLPSLMGPPTSVPLAQGQKVAQPEASKGKGSKEPPTLDQVRAKTIRGLITEVQLHAIRNHYDFPNGVKTRIPDEGENINTPTMKAEVPKEGMPPTTLRDTALFWEFLNYGLRLPASRFVDEVLVTLDRAPDQLMPFAWLVLTVFEVACLAVGVVPNLALFCTMYNVIHKGPRSLLFACGLSSIQFLIQQEDVLARVSKRKDTPAPEAPPAPKKLKRAPKKKVSEAATSVPEAVVEAFGPPSPTTRDPTTIATKCDYGLSLKWKEAKNSLAKLGAEKSSLGERRAKAQARADNTENKYQDLLAVWDGLLQSKSDLTNQYETGTAALKMFLEESQQTSHCLRAQRESSRLLLADIVKRLEELSLRPPLEAIVETFKKSDTYRDLLIDNTVSIMKEFSSKTFGKENVVELTDSEEKSSSHGSGDDEAFVEDAPREDAPVA</sequence>
<dbReference type="AlphaFoldDB" id="A0AAV3QEN7"/>
<organism evidence="5 6">
    <name type="scientific">Lithospermum erythrorhizon</name>
    <name type="common">Purple gromwell</name>
    <name type="synonym">Lithospermum officinale var. erythrorhizon</name>
    <dbReference type="NCBI Taxonomy" id="34254"/>
    <lineage>
        <taxon>Eukaryota</taxon>
        <taxon>Viridiplantae</taxon>
        <taxon>Streptophyta</taxon>
        <taxon>Embryophyta</taxon>
        <taxon>Tracheophyta</taxon>
        <taxon>Spermatophyta</taxon>
        <taxon>Magnoliopsida</taxon>
        <taxon>eudicotyledons</taxon>
        <taxon>Gunneridae</taxon>
        <taxon>Pentapetalae</taxon>
        <taxon>asterids</taxon>
        <taxon>lamiids</taxon>
        <taxon>Boraginales</taxon>
        <taxon>Boraginaceae</taxon>
        <taxon>Boraginoideae</taxon>
        <taxon>Lithospermeae</taxon>
        <taxon>Lithospermum</taxon>
    </lineage>
</organism>